<dbReference type="AlphaFoldDB" id="A0A0D6JDR5"/>
<accession>A0A0D6JDR5</accession>
<sequence>MRGKPSLILIWLYRVAASHASNLEEMGSTANLLSNIKVSLGRQTAAKVATKLDPSQIAFALYCG</sequence>
<dbReference type="Proteomes" id="UP000033187">
    <property type="component" value="Chromosome 1"/>
</dbReference>
<keyword evidence="2" id="KW-1185">Reference proteome</keyword>
<reference evidence="2" key="1">
    <citation type="submission" date="2015-02" db="EMBL/GenBank/DDBJ databases">
        <authorList>
            <person name="Chooi Y.-H."/>
        </authorList>
    </citation>
    <scope>NUCLEOTIDE SEQUENCE [LARGE SCALE GENOMIC DNA]</scope>
    <source>
        <strain evidence="2">strain Y</strain>
    </source>
</reference>
<protein>
    <submittedName>
        <fullName evidence="1">Uncharacterized protein</fullName>
    </submittedName>
</protein>
<gene>
    <name evidence="1" type="ORF">YBN1229_v1_1305</name>
</gene>
<dbReference type="KEGG" id="fiy:BN1229_v1_1305"/>
<dbReference type="EMBL" id="LN829119">
    <property type="protein sequence ID" value="CPR17545.1"/>
    <property type="molecule type" value="Genomic_DNA"/>
</dbReference>
<evidence type="ECO:0000313" key="2">
    <source>
        <dbReference type="Proteomes" id="UP000033187"/>
    </source>
</evidence>
<organism evidence="1 2">
    <name type="scientific">Candidatus Filomicrobium marinum</name>
    <dbReference type="NCBI Taxonomy" id="1608628"/>
    <lineage>
        <taxon>Bacteria</taxon>
        <taxon>Pseudomonadati</taxon>
        <taxon>Pseudomonadota</taxon>
        <taxon>Alphaproteobacteria</taxon>
        <taxon>Hyphomicrobiales</taxon>
        <taxon>Hyphomicrobiaceae</taxon>
        <taxon>Filomicrobium</taxon>
    </lineage>
</organism>
<proteinExistence type="predicted"/>
<evidence type="ECO:0000313" key="1">
    <source>
        <dbReference type="EMBL" id="CPR17545.1"/>
    </source>
</evidence>
<dbReference type="KEGG" id="fil:BN1229_v1_1306"/>
<name>A0A0D6JDR5_9HYPH</name>